<dbReference type="OrthoDB" id="9771666at2"/>
<accession>A0A4Z0C4D6</accession>
<evidence type="ECO:0000313" key="3">
    <source>
        <dbReference type="EMBL" id="TFZ05744.1"/>
    </source>
</evidence>
<dbReference type="InterPro" id="IPR050300">
    <property type="entry name" value="GDXG_lipolytic_enzyme"/>
</dbReference>
<dbReference type="SUPFAM" id="SSF53474">
    <property type="entry name" value="alpha/beta-Hydrolases"/>
    <property type="match status" value="1"/>
</dbReference>
<evidence type="ECO:0000256" key="1">
    <source>
        <dbReference type="ARBA" id="ARBA00022801"/>
    </source>
</evidence>
<reference evidence="3 4" key="1">
    <citation type="submission" date="2019-03" db="EMBL/GenBank/DDBJ databases">
        <title>Ramlibacter henchirensis DSM 14656, whole genome shotgun sequence.</title>
        <authorList>
            <person name="Zhang X."/>
            <person name="Feng G."/>
            <person name="Zhu H."/>
        </authorList>
    </citation>
    <scope>NUCLEOTIDE SEQUENCE [LARGE SCALE GENOMIC DNA]</scope>
    <source>
        <strain evidence="3 4">DSM 14656</strain>
    </source>
</reference>
<dbReference type="RefSeq" id="WP_135261826.1">
    <property type="nucleotide sequence ID" value="NZ_SMLM01000001.1"/>
</dbReference>
<gene>
    <name evidence="3" type="ORF">EZ313_03550</name>
</gene>
<evidence type="ECO:0000313" key="4">
    <source>
        <dbReference type="Proteomes" id="UP000298180"/>
    </source>
</evidence>
<dbReference type="Pfam" id="PF07859">
    <property type="entry name" value="Abhydrolase_3"/>
    <property type="match status" value="1"/>
</dbReference>
<organism evidence="3 4">
    <name type="scientific">Ramlibacter henchirensis</name>
    <dbReference type="NCBI Taxonomy" id="204072"/>
    <lineage>
        <taxon>Bacteria</taxon>
        <taxon>Pseudomonadati</taxon>
        <taxon>Pseudomonadota</taxon>
        <taxon>Betaproteobacteria</taxon>
        <taxon>Burkholderiales</taxon>
        <taxon>Comamonadaceae</taxon>
        <taxon>Ramlibacter</taxon>
    </lineage>
</organism>
<dbReference type="PANTHER" id="PTHR48081">
    <property type="entry name" value="AB HYDROLASE SUPERFAMILY PROTEIN C4A8.06C"/>
    <property type="match status" value="1"/>
</dbReference>
<dbReference type="PANTHER" id="PTHR48081:SF33">
    <property type="entry name" value="KYNURENINE FORMAMIDASE"/>
    <property type="match status" value="1"/>
</dbReference>
<dbReference type="Proteomes" id="UP000298180">
    <property type="component" value="Unassembled WGS sequence"/>
</dbReference>
<sequence>MEEHDSQWHDRMYNNRALVPEHPEHFDRWRRASKIAREACECVLDVPFGPGANDKVDVFPAPRARAQTVVFLHGGYWRSLDKSDHSFVAAPFQESGACVMVPNYDLCPAVTIPQIVLQCARAVAWAWKHAPDYGGDPRQITVMGHSAGGHLTAMMLACDWQALDSELPSDVVAKGLSISGLHDLHPIQRTPFLQETLRLTDEDALRCSPALISAPRGATLYAVCGADESEEFIRQNRLIRDAWGEEVVEVCEALPDLNHFSVLEALAAPGHPLQQLALELVWR</sequence>
<dbReference type="EMBL" id="SMLM01000001">
    <property type="protein sequence ID" value="TFZ05744.1"/>
    <property type="molecule type" value="Genomic_DNA"/>
</dbReference>
<keyword evidence="4" id="KW-1185">Reference proteome</keyword>
<evidence type="ECO:0000259" key="2">
    <source>
        <dbReference type="Pfam" id="PF07859"/>
    </source>
</evidence>
<feature type="domain" description="Alpha/beta hydrolase fold-3" evidence="2">
    <location>
        <begin position="69"/>
        <end position="184"/>
    </location>
</feature>
<keyword evidence="1 3" id="KW-0378">Hydrolase</keyword>
<protein>
    <submittedName>
        <fullName evidence="3">Alpha/beta hydrolase</fullName>
    </submittedName>
</protein>
<comment type="caution">
    <text evidence="3">The sequence shown here is derived from an EMBL/GenBank/DDBJ whole genome shotgun (WGS) entry which is preliminary data.</text>
</comment>
<proteinExistence type="predicted"/>
<dbReference type="GO" id="GO:0016787">
    <property type="term" value="F:hydrolase activity"/>
    <property type="evidence" value="ECO:0007669"/>
    <property type="project" value="UniProtKB-KW"/>
</dbReference>
<dbReference type="Gene3D" id="3.40.50.1820">
    <property type="entry name" value="alpha/beta hydrolase"/>
    <property type="match status" value="1"/>
</dbReference>
<dbReference type="InterPro" id="IPR013094">
    <property type="entry name" value="AB_hydrolase_3"/>
</dbReference>
<name>A0A4Z0C4D6_9BURK</name>
<dbReference type="InterPro" id="IPR029058">
    <property type="entry name" value="AB_hydrolase_fold"/>
</dbReference>
<dbReference type="AlphaFoldDB" id="A0A4Z0C4D6"/>